<dbReference type="OrthoDB" id="547098at2759"/>
<sequence length="159" mass="17051">MGDVERSLVLDQFRALIEYERIVREDEGLAKESGRHEKQIERKVHVLVMTDACLPTPALGEAPLGVHLLLNYELPVKKEAYVRRIGACFGPAAAAAIDKVSDGSGVRGGMGSSPVCSPGHGGGIVVNFLTASEVPLLRSIEEGCGICMDEMPIHICELL</sequence>
<accession>A0A388LM95</accession>
<dbReference type="Gramene" id="GBG83438">
    <property type="protein sequence ID" value="GBG83438"/>
    <property type="gene ID" value="CBR_g37151"/>
</dbReference>
<organism evidence="1 2">
    <name type="scientific">Chara braunii</name>
    <name type="common">Braun's stonewort</name>
    <dbReference type="NCBI Taxonomy" id="69332"/>
    <lineage>
        <taxon>Eukaryota</taxon>
        <taxon>Viridiplantae</taxon>
        <taxon>Streptophyta</taxon>
        <taxon>Charophyceae</taxon>
        <taxon>Charales</taxon>
        <taxon>Characeae</taxon>
        <taxon>Chara</taxon>
    </lineage>
</organism>
<gene>
    <name evidence="1" type="ORF">CBR_g37151</name>
</gene>
<proteinExistence type="predicted"/>
<name>A0A388LM95_CHABU</name>
<evidence type="ECO:0008006" key="3">
    <source>
        <dbReference type="Google" id="ProtNLM"/>
    </source>
</evidence>
<dbReference type="EMBL" id="BFEA01000439">
    <property type="protein sequence ID" value="GBG83438.1"/>
    <property type="molecule type" value="Genomic_DNA"/>
</dbReference>
<reference evidence="1 2" key="1">
    <citation type="journal article" date="2018" name="Cell">
        <title>The Chara Genome: Secondary Complexity and Implications for Plant Terrestrialization.</title>
        <authorList>
            <person name="Nishiyama T."/>
            <person name="Sakayama H."/>
            <person name="Vries J.D."/>
            <person name="Buschmann H."/>
            <person name="Saint-Marcoux D."/>
            <person name="Ullrich K.K."/>
            <person name="Haas F.B."/>
            <person name="Vanderstraeten L."/>
            <person name="Becker D."/>
            <person name="Lang D."/>
            <person name="Vosolsobe S."/>
            <person name="Rombauts S."/>
            <person name="Wilhelmsson P.K.I."/>
            <person name="Janitza P."/>
            <person name="Kern R."/>
            <person name="Heyl A."/>
            <person name="Rumpler F."/>
            <person name="Villalobos L.I.A.C."/>
            <person name="Clay J.M."/>
            <person name="Skokan R."/>
            <person name="Toyoda A."/>
            <person name="Suzuki Y."/>
            <person name="Kagoshima H."/>
            <person name="Schijlen E."/>
            <person name="Tajeshwar N."/>
            <person name="Catarino B."/>
            <person name="Hetherington A.J."/>
            <person name="Saltykova A."/>
            <person name="Bonnot C."/>
            <person name="Breuninger H."/>
            <person name="Symeonidi A."/>
            <person name="Radhakrishnan G.V."/>
            <person name="Van Nieuwerburgh F."/>
            <person name="Deforce D."/>
            <person name="Chang C."/>
            <person name="Karol K.G."/>
            <person name="Hedrich R."/>
            <person name="Ulvskov P."/>
            <person name="Glockner G."/>
            <person name="Delwiche C.F."/>
            <person name="Petrasek J."/>
            <person name="Van de Peer Y."/>
            <person name="Friml J."/>
            <person name="Beilby M."/>
            <person name="Dolan L."/>
            <person name="Kohara Y."/>
            <person name="Sugano S."/>
            <person name="Fujiyama A."/>
            <person name="Delaux P.-M."/>
            <person name="Quint M."/>
            <person name="TheiBen G."/>
            <person name="Hagemann M."/>
            <person name="Harholt J."/>
            <person name="Dunand C."/>
            <person name="Zachgo S."/>
            <person name="Langdale J."/>
            <person name="Maumus F."/>
            <person name="Straeten D.V.D."/>
            <person name="Gould S.B."/>
            <person name="Rensing S.A."/>
        </authorList>
    </citation>
    <scope>NUCLEOTIDE SEQUENCE [LARGE SCALE GENOMIC DNA]</scope>
    <source>
        <strain evidence="1 2">S276</strain>
    </source>
</reference>
<dbReference type="AlphaFoldDB" id="A0A388LM95"/>
<dbReference type="Proteomes" id="UP000265515">
    <property type="component" value="Unassembled WGS sequence"/>
</dbReference>
<keyword evidence="2" id="KW-1185">Reference proteome</keyword>
<evidence type="ECO:0000313" key="1">
    <source>
        <dbReference type="EMBL" id="GBG83438.1"/>
    </source>
</evidence>
<protein>
    <recommendedName>
        <fullName evidence="3">Helicase C-terminal domain-containing protein</fullName>
    </recommendedName>
</protein>
<evidence type="ECO:0000313" key="2">
    <source>
        <dbReference type="Proteomes" id="UP000265515"/>
    </source>
</evidence>
<comment type="caution">
    <text evidence="1">The sequence shown here is derived from an EMBL/GenBank/DDBJ whole genome shotgun (WGS) entry which is preliminary data.</text>
</comment>
<dbReference type="STRING" id="69332.A0A388LM95"/>